<dbReference type="PANTHER" id="PTHR43362">
    <property type="entry name" value="MANNITOL DEHYDROGENASE DSF1-RELATED"/>
    <property type="match status" value="1"/>
</dbReference>
<dbReference type="SUPFAM" id="SSF48179">
    <property type="entry name" value="6-phosphogluconate dehydrogenase C-terminal domain-like"/>
    <property type="match status" value="1"/>
</dbReference>
<dbReference type="InterPro" id="IPR013131">
    <property type="entry name" value="Mannitol_DH_N"/>
</dbReference>
<dbReference type="EC" id="1.1.1.-" evidence="5"/>
<dbReference type="InterPro" id="IPR000669">
    <property type="entry name" value="Mannitol_DH"/>
</dbReference>
<evidence type="ECO:0000313" key="5">
    <source>
        <dbReference type="EMBL" id="VAW10914.1"/>
    </source>
</evidence>
<dbReference type="PANTHER" id="PTHR43362:SF1">
    <property type="entry name" value="MANNITOL DEHYDROGENASE 2-RELATED"/>
    <property type="match status" value="1"/>
</dbReference>
<dbReference type="InterPro" id="IPR036291">
    <property type="entry name" value="NAD(P)-bd_dom_sf"/>
</dbReference>
<protein>
    <submittedName>
        <fullName evidence="5">Multiple polyol-specific dehydrogenase</fullName>
        <ecNumber evidence="5">1.1.1.-</ecNumber>
    </submittedName>
</protein>
<dbReference type="EMBL" id="UOEM01000022">
    <property type="protein sequence ID" value="VAW10914.1"/>
    <property type="molecule type" value="Genomic_DNA"/>
</dbReference>
<feature type="domain" description="Mannitol dehydrogenase C-terminal" evidence="4">
    <location>
        <begin position="287"/>
        <end position="475"/>
    </location>
</feature>
<dbReference type="Gene3D" id="3.40.50.720">
    <property type="entry name" value="NAD(P)-binding Rossmann-like Domain"/>
    <property type="match status" value="1"/>
</dbReference>
<dbReference type="PROSITE" id="PS00974">
    <property type="entry name" value="MANNITOL_DHGENASE"/>
    <property type="match status" value="1"/>
</dbReference>
<feature type="domain" description="Mannitol dehydrogenase N-terminal" evidence="3">
    <location>
        <begin position="29"/>
        <end position="278"/>
    </location>
</feature>
<accession>A0A3B0TQK2</accession>
<evidence type="ECO:0000256" key="1">
    <source>
        <dbReference type="ARBA" id="ARBA00023002"/>
    </source>
</evidence>
<evidence type="ECO:0000259" key="3">
    <source>
        <dbReference type="Pfam" id="PF01232"/>
    </source>
</evidence>
<dbReference type="InterPro" id="IPR050988">
    <property type="entry name" value="Mannitol_DH/Oxidoreductase"/>
</dbReference>
<dbReference type="Pfam" id="PF01232">
    <property type="entry name" value="Mannitol_dh"/>
    <property type="match status" value="1"/>
</dbReference>
<dbReference type="SUPFAM" id="SSF51735">
    <property type="entry name" value="NAD(P)-binding Rossmann-fold domains"/>
    <property type="match status" value="1"/>
</dbReference>
<dbReference type="InterPro" id="IPR013118">
    <property type="entry name" value="Mannitol_DH_C"/>
</dbReference>
<reference evidence="5" key="1">
    <citation type="submission" date="2018-06" db="EMBL/GenBank/DDBJ databases">
        <authorList>
            <person name="Zhirakovskaya E."/>
        </authorList>
    </citation>
    <scope>NUCLEOTIDE SEQUENCE</scope>
</reference>
<dbReference type="InterPro" id="IPR008927">
    <property type="entry name" value="6-PGluconate_DH-like_C_sf"/>
</dbReference>
<dbReference type="GO" id="GO:0016616">
    <property type="term" value="F:oxidoreductase activity, acting on the CH-OH group of donors, NAD or NADP as acceptor"/>
    <property type="evidence" value="ECO:0007669"/>
    <property type="project" value="TreeGrafter"/>
</dbReference>
<dbReference type="Gene3D" id="1.10.1040.10">
    <property type="entry name" value="N-(1-d-carboxylethyl)-l-norvaline Dehydrogenase, domain 2"/>
    <property type="match status" value="1"/>
</dbReference>
<dbReference type="InterPro" id="IPR023027">
    <property type="entry name" value="Mannitol_DH_CS"/>
</dbReference>
<proteinExistence type="predicted"/>
<dbReference type="PRINTS" id="PR00084">
    <property type="entry name" value="MTLDHDRGNASE"/>
</dbReference>
<dbReference type="InterPro" id="IPR013328">
    <property type="entry name" value="6PGD_dom2"/>
</dbReference>
<dbReference type="GO" id="GO:0019594">
    <property type="term" value="P:mannitol metabolic process"/>
    <property type="evidence" value="ECO:0007669"/>
    <property type="project" value="InterPro"/>
</dbReference>
<dbReference type="Pfam" id="PF08125">
    <property type="entry name" value="Mannitol_dh_C"/>
    <property type="match status" value="1"/>
</dbReference>
<evidence type="ECO:0000256" key="2">
    <source>
        <dbReference type="ARBA" id="ARBA00023027"/>
    </source>
</evidence>
<organism evidence="5">
    <name type="scientific">hydrothermal vent metagenome</name>
    <dbReference type="NCBI Taxonomy" id="652676"/>
    <lineage>
        <taxon>unclassified sequences</taxon>
        <taxon>metagenomes</taxon>
        <taxon>ecological metagenomes</taxon>
    </lineage>
</organism>
<gene>
    <name evidence="5" type="ORF">MNBD_ALPHA09-1235</name>
</gene>
<keyword evidence="1 5" id="KW-0560">Oxidoreductase</keyword>
<dbReference type="AlphaFoldDB" id="A0A3B0TQK2"/>
<keyword evidence="2" id="KW-0520">NAD</keyword>
<evidence type="ECO:0000259" key="4">
    <source>
        <dbReference type="Pfam" id="PF08125"/>
    </source>
</evidence>
<sequence length="492" mass="54692">MMRLSRTALSRLSGNIQLPEYRRSALRPGIVHIGVGNFHRAHQAVYMDDLFSRGVDHDWAIVGAGVRQDDARMRKLLAGQDFLSTVVELDPEGTTGRIVGSMTDFLPVQKHNTALVEAMARPETRIVSMTVTEGGYFIDPSTNAFDAGHREIILDANTPSSPQTLFGAIVLALSKRKYARTAPFTVLSCDNIPRNGDATQKTVTGLAALSDPGLAAWIQDKVSFPNAMVDRITPATGESEIALVRDRFHYDDPAPVTCEPFRQWILEDRFSAGRPRLEDVGVTFTSDVHLYENMKIRILNGGHAIIAYTAALLDIEFVHQAMADPAISSYLNKVQNEEVLPHVAPVPEMSPGRYLNLIECRFKNPRIKDTVHRLCFDGSNRQPKFIVPLINDRLRHEGSASGLALVSALWCRYCAGTTEAGRKIAPNDPKWDHLTNAAAQARFDPMAWLHQVNAYGPLAGQPEFALEFERWLGQIWGNGVRDTLNEYTDEHI</sequence>
<name>A0A3B0TQK2_9ZZZZ</name>